<dbReference type="Proteomes" id="UP000184188">
    <property type="component" value="Unassembled WGS sequence"/>
</dbReference>
<name>A0A1L9SHA1_9EURO</name>
<feature type="compositionally biased region" description="Basic and acidic residues" evidence="1">
    <location>
        <begin position="8"/>
        <end position="25"/>
    </location>
</feature>
<dbReference type="EMBL" id="KV878342">
    <property type="protein sequence ID" value="OJJ46454.1"/>
    <property type="molecule type" value="Genomic_DNA"/>
</dbReference>
<keyword evidence="3" id="KW-1185">Reference proteome</keyword>
<accession>A0A1L9SHA1</accession>
<dbReference type="AlphaFoldDB" id="A0A1L9SHA1"/>
<protein>
    <submittedName>
        <fullName evidence="2">Uncharacterized protein</fullName>
    </submittedName>
</protein>
<feature type="region of interest" description="Disordered" evidence="1">
    <location>
        <begin position="1"/>
        <end position="25"/>
    </location>
</feature>
<proteinExistence type="predicted"/>
<evidence type="ECO:0000313" key="3">
    <source>
        <dbReference type="Proteomes" id="UP000184188"/>
    </source>
</evidence>
<dbReference type="RefSeq" id="XP_022580964.1">
    <property type="nucleotide sequence ID" value="XM_022727439.1"/>
</dbReference>
<dbReference type="GeneID" id="34613903"/>
<organism evidence="2 3">
    <name type="scientific">Penicilliopsis zonata CBS 506.65</name>
    <dbReference type="NCBI Taxonomy" id="1073090"/>
    <lineage>
        <taxon>Eukaryota</taxon>
        <taxon>Fungi</taxon>
        <taxon>Dikarya</taxon>
        <taxon>Ascomycota</taxon>
        <taxon>Pezizomycotina</taxon>
        <taxon>Eurotiomycetes</taxon>
        <taxon>Eurotiomycetidae</taxon>
        <taxon>Eurotiales</taxon>
        <taxon>Aspergillaceae</taxon>
        <taxon>Penicilliopsis</taxon>
    </lineage>
</organism>
<sequence length="154" mass="17860">MTQNEGLLNREVDEARKRLDERNNERKTAIAQTRNKMDNELGELRKSREKDIYQRSTRNFTYTGATLKEVEAYYKARMEEREKAHKEEIASLEAYHTRRVQEAQDLYLQVLQVGANQPSTAIEPSGNTDRQRGSYGGSGALLYLEQSTGGWRNW</sequence>
<evidence type="ECO:0000256" key="1">
    <source>
        <dbReference type="SAM" id="MobiDB-lite"/>
    </source>
</evidence>
<gene>
    <name evidence="2" type="ORF">ASPZODRAFT_1962049</name>
</gene>
<evidence type="ECO:0000313" key="2">
    <source>
        <dbReference type="EMBL" id="OJJ46454.1"/>
    </source>
</evidence>
<reference evidence="3" key="1">
    <citation type="journal article" date="2017" name="Genome Biol.">
        <title>Comparative genomics reveals high biological diversity and specific adaptations in the industrially and medically important fungal genus Aspergillus.</title>
        <authorList>
            <person name="de Vries R.P."/>
            <person name="Riley R."/>
            <person name="Wiebenga A."/>
            <person name="Aguilar-Osorio G."/>
            <person name="Amillis S."/>
            <person name="Uchima C.A."/>
            <person name="Anderluh G."/>
            <person name="Asadollahi M."/>
            <person name="Askin M."/>
            <person name="Barry K."/>
            <person name="Battaglia E."/>
            <person name="Bayram O."/>
            <person name="Benocci T."/>
            <person name="Braus-Stromeyer S.A."/>
            <person name="Caldana C."/>
            <person name="Canovas D."/>
            <person name="Cerqueira G.C."/>
            <person name="Chen F."/>
            <person name="Chen W."/>
            <person name="Choi C."/>
            <person name="Clum A."/>
            <person name="Dos Santos R.A."/>
            <person name="Damasio A.R."/>
            <person name="Diallinas G."/>
            <person name="Emri T."/>
            <person name="Fekete E."/>
            <person name="Flipphi M."/>
            <person name="Freyberg S."/>
            <person name="Gallo A."/>
            <person name="Gournas C."/>
            <person name="Habgood R."/>
            <person name="Hainaut M."/>
            <person name="Harispe M.L."/>
            <person name="Henrissat B."/>
            <person name="Hilden K.S."/>
            <person name="Hope R."/>
            <person name="Hossain A."/>
            <person name="Karabika E."/>
            <person name="Karaffa L."/>
            <person name="Karanyi Z."/>
            <person name="Krasevec N."/>
            <person name="Kuo A."/>
            <person name="Kusch H."/>
            <person name="LaButti K."/>
            <person name="Lagendijk E.L."/>
            <person name="Lapidus A."/>
            <person name="Levasseur A."/>
            <person name="Lindquist E."/>
            <person name="Lipzen A."/>
            <person name="Logrieco A.F."/>
            <person name="MacCabe A."/>
            <person name="Maekelae M.R."/>
            <person name="Malavazi I."/>
            <person name="Melin P."/>
            <person name="Meyer V."/>
            <person name="Mielnichuk N."/>
            <person name="Miskei M."/>
            <person name="Molnar A.P."/>
            <person name="Mule G."/>
            <person name="Ngan C.Y."/>
            <person name="Orejas M."/>
            <person name="Orosz E."/>
            <person name="Ouedraogo J.P."/>
            <person name="Overkamp K.M."/>
            <person name="Park H.-S."/>
            <person name="Perrone G."/>
            <person name="Piumi F."/>
            <person name="Punt P.J."/>
            <person name="Ram A.F."/>
            <person name="Ramon A."/>
            <person name="Rauscher S."/>
            <person name="Record E."/>
            <person name="Riano-Pachon D.M."/>
            <person name="Robert V."/>
            <person name="Roehrig J."/>
            <person name="Ruller R."/>
            <person name="Salamov A."/>
            <person name="Salih N.S."/>
            <person name="Samson R.A."/>
            <person name="Sandor E."/>
            <person name="Sanguinetti M."/>
            <person name="Schuetze T."/>
            <person name="Sepcic K."/>
            <person name="Shelest E."/>
            <person name="Sherlock G."/>
            <person name="Sophianopoulou V."/>
            <person name="Squina F.M."/>
            <person name="Sun H."/>
            <person name="Susca A."/>
            <person name="Todd R.B."/>
            <person name="Tsang A."/>
            <person name="Unkles S.E."/>
            <person name="van de Wiele N."/>
            <person name="van Rossen-Uffink D."/>
            <person name="Oliveira J.V."/>
            <person name="Vesth T.C."/>
            <person name="Visser J."/>
            <person name="Yu J.-H."/>
            <person name="Zhou M."/>
            <person name="Andersen M.R."/>
            <person name="Archer D.B."/>
            <person name="Baker S.E."/>
            <person name="Benoit I."/>
            <person name="Brakhage A.A."/>
            <person name="Braus G.H."/>
            <person name="Fischer R."/>
            <person name="Frisvad J.C."/>
            <person name="Goldman G.H."/>
            <person name="Houbraken J."/>
            <person name="Oakley B."/>
            <person name="Pocsi I."/>
            <person name="Scazzocchio C."/>
            <person name="Seiboth B."/>
            <person name="vanKuyk P.A."/>
            <person name="Wortman J."/>
            <person name="Dyer P.S."/>
            <person name="Grigoriev I.V."/>
        </authorList>
    </citation>
    <scope>NUCLEOTIDE SEQUENCE [LARGE SCALE GENOMIC DNA]</scope>
    <source>
        <strain evidence="3">CBS 506.65</strain>
    </source>
</reference>
<dbReference type="VEuPathDB" id="FungiDB:ASPZODRAFT_1962049"/>